<reference evidence="1" key="1">
    <citation type="submission" date="2021-07" db="EMBL/GenBank/DDBJ databases">
        <title>Pseudohoeflea marina sp. nov. a polyhydroxyalcanoate-producing bacterium.</title>
        <authorList>
            <person name="Zheng W."/>
            <person name="Yu S."/>
            <person name="Huang Y."/>
        </authorList>
    </citation>
    <scope>NUCLEOTIDE SEQUENCE</scope>
    <source>
        <strain evidence="1">DP4N28-3</strain>
    </source>
</reference>
<name>A0ABS6WUB8_9HYPH</name>
<keyword evidence="2" id="KW-1185">Reference proteome</keyword>
<sequence>MSVAREYHTQQVHYLRKGVTYEDDGSEVTVGWIPEGALILKPLSGVHVVTAFNAGSSNVIDIGADTGNDDPDDYMTDGALGTAGTFVALDETAGVFVATAATKVTASVALGGTAASTGEAEVVICYIPDNDG</sequence>
<proteinExistence type="predicted"/>
<comment type="caution">
    <text evidence="1">The sequence shown here is derived from an EMBL/GenBank/DDBJ whole genome shotgun (WGS) entry which is preliminary data.</text>
</comment>
<evidence type="ECO:0000313" key="1">
    <source>
        <dbReference type="EMBL" id="MBW3099228.1"/>
    </source>
</evidence>
<dbReference type="Proteomes" id="UP001430804">
    <property type="component" value="Unassembled WGS sequence"/>
</dbReference>
<dbReference type="EMBL" id="JAHWQX010000008">
    <property type="protein sequence ID" value="MBW3099228.1"/>
    <property type="molecule type" value="Genomic_DNA"/>
</dbReference>
<evidence type="ECO:0000313" key="2">
    <source>
        <dbReference type="Proteomes" id="UP001430804"/>
    </source>
</evidence>
<dbReference type="RefSeq" id="WP_219203558.1">
    <property type="nucleotide sequence ID" value="NZ_JAHWQX010000008.1"/>
</dbReference>
<protein>
    <submittedName>
        <fullName evidence="1">Uncharacterized protein</fullName>
    </submittedName>
</protein>
<gene>
    <name evidence="1" type="ORF">KY465_18255</name>
</gene>
<organism evidence="1 2">
    <name type="scientific">Pseudohoeflea coraliihabitans</name>
    <dbReference type="NCBI Taxonomy" id="2860393"/>
    <lineage>
        <taxon>Bacteria</taxon>
        <taxon>Pseudomonadati</taxon>
        <taxon>Pseudomonadota</taxon>
        <taxon>Alphaproteobacteria</taxon>
        <taxon>Hyphomicrobiales</taxon>
        <taxon>Rhizobiaceae</taxon>
        <taxon>Pseudohoeflea</taxon>
    </lineage>
</organism>
<accession>A0ABS6WUB8</accession>